<keyword evidence="13" id="KW-1185">Reference proteome</keyword>
<keyword evidence="5" id="KW-0560">Oxidoreductase</keyword>
<evidence type="ECO:0000256" key="10">
    <source>
        <dbReference type="ARBA" id="ARBA00067637"/>
    </source>
</evidence>
<dbReference type="InterPro" id="IPR002938">
    <property type="entry name" value="FAD-bd"/>
</dbReference>
<organism evidence="12 13">
    <name type="scientific">Chlorobaculum limnaeum</name>
    <dbReference type="NCBI Taxonomy" id="274537"/>
    <lineage>
        <taxon>Bacteria</taxon>
        <taxon>Pseudomonadati</taxon>
        <taxon>Chlorobiota</taxon>
        <taxon>Chlorobiia</taxon>
        <taxon>Chlorobiales</taxon>
        <taxon>Chlorobiaceae</taxon>
        <taxon>Chlorobaculum</taxon>
    </lineage>
</organism>
<comment type="similarity">
    <text evidence="1">Belongs to the geranylgeranyl reductase family. ChlP subfamily.</text>
</comment>
<dbReference type="InterPro" id="IPR011777">
    <property type="entry name" value="Geranylgeranyl_Rdtase_fam"/>
</dbReference>
<dbReference type="GO" id="GO:0045550">
    <property type="term" value="F:geranylgeranyl reductase activity"/>
    <property type="evidence" value="ECO:0007669"/>
    <property type="project" value="InterPro"/>
</dbReference>
<dbReference type="InterPro" id="IPR036188">
    <property type="entry name" value="FAD/NAD-bd_sf"/>
</dbReference>
<protein>
    <recommendedName>
        <fullName evidence="10">Geranylgeranyl diphosphate reductase</fullName>
        <ecNumber evidence="2">1.3.1.83</ecNumber>
    </recommendedName>
    <alternativeName>
        <fullName evidence="8">Geranylgeranyl reductase</fullName>
    </alternativeName>
</protein>
<evidence type="ECO:0000256" key="8">
    <source>
        <dbReference type="ARBA" id="ARBA00033069"/>
    </source>
</evidence>
<dbReference type="InterPro" id="IPR050407">
    <property type="entry name" value="Geranylgeranyl_reductase"/>
</dbReference>
<gene>
    <name evidence="12" type="ORF">BIU88_11310</name>
</gene>
<dbReference type="Pfam" id="PF01494">
    <property type="entry name" value="FAD_binding_3"/>
    <property type="match status" value="1"/>
</dbReference>
<dbReference type="GO" id="GO:0015979">
    <property type="term" value="P:photosynthesis"/>
    <property type="evidence" value="ECO:0007669"/>
    <property type="project" value="UniProtKB-KW"/>
</dbReference>
<comment type="catalytic activity">
    <reaction evidence="9">
        <text>phytyl diphosphate + 3 NADP(+) = geranylgeranyl diphosphate + 3 NADPH + 3 H(+)</text>
        <dbReference type="Rhea" id="RHEA:26229"/>
        <dbReference type="ChEBI" id="CHEBI:15378"/>
        <dbReference type="ChEBI" id="CHEBI:57533"/>
        <dbReference type="ChEBI" id="CHEBI:57783"/>
        <dbReference type="ChEBI" id="CHEBI:58349"/>
        <dbReference type="ChEBI" id="CHEBI:75434"/>
        <dbReference type="EC" id="1.3.1.83"/>
    </reaction>
</comment>
<dbReference type="SUPFAM" id="SSF51905">
    <property type="entry name" value="FAD/NAD(P)-binding domain"/>
    <property type="match status" value="1"/>
</dbReference>
<evidence type="ECO:0000313" key="12">
    <source>
        <dbReference type="EMBL" id="AOS84666.1"/>
    </source>
</evidence>
<dbReference type="Gene3D" id="3.50.50.60">
    <property type="entry name" value="FAD/NAD(P)-binding domain"/>
    <property type="match status" value="1"/>
</dbReference>
<dbReference type="GO" id="GO:0071949">
    <property type="term" value="F:FAD binding"/>
    <property type="evidence" value="ECO:0007669"/>
    <property type="project" value="InterPro"/>
</dbReference>
<sequence length="383" mass="43266">MLYDVAVIGGGPSGAVAAEILSRAGHSTILIERNLANVKPCGGAIPLGLIEEFQIPDELVEKKLTRMSVRSPQGKTIFMHMPNGYVGMVRRERFDRYLREKAQKAGATLVEALVKKIDRSADRFTIHLFNKEGNELLPVEASYVIGADGANSKSADELGFPPNDLKVIAMQQRFHYCEALKPYEELVEIWFDGEVSPDFYGWIFPKTDHIAIGTGTEEHRNDIKQLQHRFVEKIGLTEKPYLNEAAKIPMKPRRSFTQERAILVGDAAGLVTPANGEGIFFAMRSGKLGAQAMIERIRNRTPLSSYEKEFRRLYSPIFFGLQVLQSVYYKSDRLRESFVAICRDKHVQEITFDSYLYKKMVPAPWSVQMKIMAKNVYHLAKGS</sequence>
<evidence type="ECO:0000256" key="1">
    <source>
        <dbReference type="ARBA" id="ARBA00006632"/>
    </source>
</evidence>
<evidence type="ECO:0000256" key="3">
    <source>
        <dbReference type="ARBA" id="ARBA00022531"/>
    </source>
</evidence>
<reference evidence="12" key="1">
    <citation type="submission" date="2016-09" db="EMBL/GenBank/DDBJ databases">
        <title>Genome sequence of Chlorobaculum limnaeum.</title>
        <authorList>
            <person name="Liu Z."/>
            <person name="Tank M."/>
            <person name="Bryant D.A."/>
        </authorList>
    </citation>
    <scope>NUCLEOTIDE SEQUENCE [LARGE SCALE GENOMIC DNA]</scope>
    <source>
        <strain evidence="12">DSM 1677</strain>
    </source>
</reference>
<dbReference type="NCBIfam" id="TIGR02023">
    <property type="entry name" value="BchP-ChlP"/>
    <property type="match status" value="1"/>
</dbReference>
<evidence type="ECO:0000256" key="7">
    <source>
        <dbReference type="ARBA" id="ARBA00023444"/>
    </source>
</evidence>
<dbReference type="KEGG" id="clz:BIU88_11310"/>
<proteinExistence type="inferred from homology"/>
<dbReference type="OrthoDB" id="9806565at2"/>
<evidence type="ECO:0000256" key="5">
    <source>
        <dbReference type="ARBA" id="ARBA00023002"/>
    </source>
</evidence>
<dbReference type="RefSeq" id="WP_069810857.1">
    <property type="nucleotide sequence ID" value="NZ_CP017305.1"/>
</dbReference>
<dbReference type="InterPro" id="IPR010253">
    <property type="entry name" value="BchP_ChlP_pln/prok"/>
</dbReference>
<evidence type="ECO:0000259" key="11">
    <source>
        <dbReference type="Pfam" id="PF01494"/>
    </source>
</evidence>
<accession>A0A1D8D0E1</accession>
<evidence type="ECO:0000256" key="6">
    <source>
        <dbReference type="ARBA" id="ARBA00023171"/>
    </source>
</evidence>
<keyword evidence="3" id="KW-0602">Photosynthesis</keyword>
<dbReference type="PANTHER" id="PTHR42685">
    <property type="entry name" value="GERANYLGERANYL DIPHOSPHATE REDUCTASE"/>
    <property type="match status" value="1"/>
</dbReference>
<evidence type="ECO:0000256" key="2">
    <source>
        <dbReference type="ARBA" id="ARBA00012380"/>
    </source>
</evidence>
<dbReference type="PANTHER" id="PTHR42685:SF4">
    <property type="entry name" value="GERANYLGERANYL DIPHOSPHATE REDUCTASE, CHLOROPLASTIC"/>
    <property type="match status" value="1"/>
</dbReference>
<comment type="pathway">
    <text evidence="7">Porphyrin-containing compound metabolism.</text>
</comment>
<keyword evidence="6" id="KW-0149">Chlorophyll biosynthesis</keyword>
<evidence type="ECO:0000256" key="4">
    <source>
        <dbReference type="ARBA" id="ARBA00022857"/>
    </source>
</evidence>
<name>A0A1D8D0E1_CHLLM</name>
<dbReference type="EC" id="1.3.1.83" evidence="2"/>
<dbReference type="STRING" id="274537.BIU88_11310"/>
<dbReference type="AlphaFoldDB" id="A0A1D8D0E1"/>
<evidence type="ECO:0000256" key="9">
    <source>
        <dbReference type="ARBA" id="ARBA00047837"/>
    </source>
</evidence>
<dbReference type="PRINTS" id="PR00420">
    <property type="entry name" value="RNGMNOXGNASE"/>
</dbReference>
<evidence type="ECO:0000313" key="13">
    <source>
        <dbReference type="Proteomes" id="UP000095185"/>
    </source>
</evidence>
<dbReference type="GO" id="GO:0102067">
    <property type="term" value="F:geranylgeranyl diphosphate reductase activity"/>
    <property type="evidence" value="ECO:0007669"/>
    <property type="project" value="UniProtKB-EC"/>
</dbReference>
<feature type="domain" description="FAD-binding" evidence="11">
    <location>
        <begin position="3"/>
        <end position="309"/>
    </location>
</feature>
<dbReference type="EMBL" id="CP017305">
    <property type="protein sequence ID" value="AOS84666.1"/>
    <property type="molecule type" value="Genomic_DNA"/>
</dbReference>
<dbReference type="GO" id="GO:0015995">
    <property type="term" value="P:chlorophyll biosynthetic process"/>
    <property type="evidence" value="ECO:0007669"/>
    <property type="project" value="UniProtKB-KW"/>
</dbReference>
<dbReference type="FunFam" id="3.50.50.60:FF:000083">
    <property type="entry name" value="Geranylgeranyl diphosphate reductase"/>
    <property type="match status" value="1"/>
</dbReference>
<dbReference type="Proteomes" id="UP000095185">
    <property type="component" value="Chromosome"/>
</dbReference>
<dbReference type="NCBIfam" id="TIGR02032">
    <property type="entry name" value="GG-red-SF"/>
    <property type="match status" value="1"/>
</dbReference>
<keyword evidence="4" id="KW-0521">NADP</keyword>